<name>A0ABR1D6K9_NECAM</name>
<organism evidence="2 3">
    <name type="scientific">Necator americanus</name>
    <name type="common">Human hookworm</name>
    <dbReference type="NCBI Taxonomy" id="51031"/>
    <lineage>
        <taxon>Eukaryota</taxon>
        <taxon>Metazoa</taxon>
        <taxon>Ecdysozoa</taxon>
        <taxon>Nematoda</taxon>
        <taxon>Chromadorea</taxon>
        <taxon>Rhabditida</taxon>
        <taxon>Rhabditina</taxon>
        <taxon>Rhabditomorpha</taxon>
        <taxon>Strongyloidea</taxon>
        <taxon>Ancylostomatidae</taxon>
        <taxon>Bunostominae</taxon>
        <taxon>Necator</taxon>
    </lineage>
</organism>
<dbReference type="PANTHER" id="PTHR34311">
    <property type="entry name" value="PROTEIN CBG21698-RELATED"/>
    <property type="match status" value="1"/>
</dbReference>
<dbReference type="Proteomes" id="UP001303046">
    <property type="component" value="Unassembled WGS sequence"/>
</dbReference>
<dbReference type="EMBL" id="JAVFWL010000003">
    <property type="protein sequence ID" value="KAK6745833.1"/>
    <property type="molecule type" value="Genomic_DNA"/>
</dbReference>
<evidence type="ECO:0000313" key="2">
    <source>
        <dbReference type="EMBL" id="KAK6745833.1"/>
    </source>
</evidence>
<keyword evidence="1" id="KW-0732">Signal</keyword>
<gene>
    <name evidence="2" type="primary">Necator_chrIII.g12903</name>
    <name evidence="2" type="ORF">RB195_012136</name>
</gene>
<comment type="caution">
    <text evidence="2">The sequence shown here is derived from an EMBL/GenBank/DDBJ whole genome shotgun (WGS) entry which is preliminary data.</text>
</comment>
<keyword evidence="3" id="KW-1185">Reference proteome</keyword>
<dbReference type="PANTHER" id="PTHR34311:SF2">
    <property type="entry name" value="CONJUGAL TRANSFER PROTEIN TRAN"/>
    <property type="match status" value="1"/>
</dbReference>
<feature type="chain" id="PRO_5045553602" evidence="1">
    <location>
        <begin position="23"/>
        <end position="218"/>
    </location>
</feature>
<sequence length="218" mass="24520">MIKRSFISLLAAAIVSISGASSSRFLSKELLTGKMGLLSPPGNSDFEGCMDNTFDNAQIAFNIKLGIDPTLTWKNATELAEQVHVLIDKSVDSFVQVCNARQLYAFKLGYTYPFCVNRFYLLNRDATDFNDAVFYVHIFKHLEFICSTGFDVFQQNLPCIVNAEHTGGTVYQACYYKFQQIVQNNPYRYCEPVGLSVRRSESDSPTIARDSLADQQLI</sequence>
<feature type="signal peptide" evidence="1">
    <location>
        <begin position="1"/>
        <end position="22"/>
    </location>
</feature>
<evidence type="ECO:0000256" key="1">
    <source>
        <dbReference type="SAM" id="SignalP"/>
    </source>
</evidence>
<evidence type="ECO:0000313" key="3">
    <source>
        <dbReference type="Proteomes" id="UP001303046"/>
    </source>
</evidence>
<protein>
    <submittedName>
        <fullName evidence="2">Uncharacterized protein</fullName>
    </submittedName>
</protein>
<proteinExistence type="predicted"/>
<accession>A0ABR1D6K9</accession>
<reference evidence="2 3" key="1">
    <citation type="submission" date="2023-08" db="EMBL/GenBank/DDBJ databases">
        <title>A Necator americanus chromosomal reference genome.</title>
        <authorList>
            <person name="Ilik V."/>
            <person name="Petrzelkova K.J."/>
            <person name="Pardy F."/>
            <person name="Fuh T."/>
            <person name="Niatou-Singa F.S."/>
            <person name="Gouil Q."/>
            <person name="Baker L."/>
            <person name="Ritchie M.E."/>
            <person name="Jex A.R."/>
            <person name="Gazzola D."/>
            <person name="Li H."/>
            <person name="Toshio Fujiwara R."/>
            <person name="Zhan B."/>
            <person name="Aroian R.V."/>
            <person name="Pafco B."/>
            <person name="Schwarz E.M."/>
        </authorList>
    </citation>
    <scope>NUCLEOTIDE SEQUENCE [LARGE SCALE GENOMIC DNA]</scope>
    <source>
        <strain evidence="2 3">Aroian</strain>
        <tissue evidence="2">Whole animal</tissue>
    </source>
</reference>